<comment type="caution">
    <text evidence="2">The sequence shown here is derived from an EMBL/GenBank/DDBJ whole genome shotgun (WGS) entry which is preliminary data.</text>
</comment>
<proteinExistence type="predicted"/>
<feature type="domain" description="FAM13A-like" evidence="1">
    <location>
        <begin position="96"/>
        <end position="163"/>
    </location>
</feature>
<dbReference type="Proteomes" id="UP001626550">
    <property type="component" value="Unassembled WGS sequence"/>
</dbReference>
<reference evidence="2 3" key="1">
    <citation type="submission" date="2024-11" db="EMBL/GenBank/DDBJ databases">
        <title>Adaptive evolution of stress response genes in parasites aligns with host niche diversity.</title>
        <authorList>
            <person name="Hahn C."/>
            <person name="Resl P."/>
        </authorList>
    </citation>
    <scope>NUCLEOTIDE SEQUENCE [LARGE SCALE GENOMIC DNA]</scope>
    <source>
        <strain evidence="2">EGGRZ-B1_66</strain>
        <tissue evidence="2">Body</tissue>
    </source>
</reference>
<evidence type="ECO:0000259" key="1">
    <source>
        <dbReference type="Pfam" id="PF26116"/>
    </source>
</evidence>
<sequence>MLHDQVEGGSGISTGLSSSFSALQNGSQETLALFNTLESQRSLLLGGNESIYPKFHGSTLSDRPDVTSSNTGYASDNCEGMAESDLDLSTKFRAMSLAELRFELTKVSTWKKDLQRKLKNFEHSVEATKGCKITATERAQKKSDYDKYRNLKKCLKELESAVETREQMLTTN</sequence>
<protein>
    <recommendedName>
        <fullName evidence="1">FAM13A-like domain-containing protein</fullName>
    </recommendedName>
</protein>
<gene>
    <name evidence="2" type="ORF">Ciccas_013536</name>
</gene>
<dbReference type="Pfam" id="PF26116">
    <property type="entry name" value="FAM13A"/>
    <property type="match status" value="1"/>
</dbReference>
<dbReference type="AlphaFoldDB" id="A0ABD2PLU0"/>
<name>A0ABD2PLU0_9PLAT</name>
<evidence type="ECO:0000313" key="2">
    <source>
        <dbReference type="EMBL" id="KAL3307938.1"/>
    </source>
</evidence>
<dbReference type="EMBL" id="JBJKFK010006172">
    <property type="protein sequence ID" value="KAL3307938.1"/>
    <property type="molecule type" value="Genomic_DNA"/>
</dbReference>
<organism evidence="2 3">
    <name type="scientific">Cichlidogyrus casuarinus</name>
    <dbReference type="NCBI Taxonomy" id="1844966"/>
    <lineage>
        <taxon>Eukaryota</taxon>
        <taxon>Metazoa</taxon>
        <taxon>Spiralia</taxon>
        <taxon>Lophotrochozoa</taxon>
        <taxon>Platyhelminthes</taxon>
        <taxon>Monogenea</taxon>
        <taxon>Monopisthocotylea</taxon>
        <taxon>Dactylogyridea</taxon>
        <taxon>Ancyrocephalidae</taxon>
        <taxon>Cichlidogyrus</taxon>
    </lineage>
</organism>
<evidence type="ECO:0000313" key="3">
    <source>
        <dbReference type="Proteomes" id="UP001626550"/>
    </source>
</evidence>
<keyword evidence="3" id="KW-1185">Reference proteome</keyword>
<dbReference type="InterPro" id="IPR059029">
    <property type="entry name" value="FAM13A_dom"/>
</dbReference>
<accession>A0ABD2PLU0</accession>